<dbReference type="GO" id="GO:0016020">
    <property type="term" value="C:membrane"/>
    <property type="evidence" value="ECO:0007669"/>
    <property type="project" value="UniProtKB-SubCell"/>
</dbReference>
<evidence type="ECO:0000313" key="16">
    <source>
        <dbReference type="Proteomes" id="UP001172457"/>
    </source>
</evidence>
<dbReference type="PROSITE" id="PS00107">
    <property type="entry name" value="PROTEIN_KINASE_ATP"/>
    <property type="match status" value="1"/>
</dbReference>
<sequence>MIKLHNFFTSLLFILPSIISQNPSNCDRSCPGGEFSLAPYPFGFSSGCQIQLNCTSNGTVFINEFPIQEITHDALLVSLPATCGRAVDTISHLYGQNYAPTSTNNILMHNCKEKMENCVIPMTMIRAQLKTTNCSGFQDGPGDGNVSCYSGDVTRMFFDYENVTRMGCRFLFSGVVSEMNGQAMSMDMQVFKLGWWLKGTCGCSGDADCTRIVSPLDGSDGYRCTCKSGFVGDGYGAGSSCQKVKGFSCGIAGIMLLLCVILYRKKRLWQTQKDANHQIEMFIRNYGTLSPKRYKYSEIKKMTNSFQVKLGQGGYGSVYKGQLPDGHLVAVKLLGEATGDGEDFINEVASISRTSHVNVVTLLGFCIEGKKRTLMYEFMPNGSLDKFLRGDDTHLDWNMLFLIAKGIAKGLEYLHQGCNTRIVHFDIKPHNILLDEEFVPKISDFGLAKLCKKKESIVSVMGARGTVGYMAPEVFFKSLGGASHKSDVYSYGMMVLEMTGACKNINANVTSTSETYFPDCIYKQIESGNNLGINGVTSKEEEELARKMVTTSLWCIQYDLSDRPSISKVVEMLEGSSQSLQVPPKRFWSSPQGLHKIHRYQPHKVQLVQWQMALIRGLQGPWPL</sequence>
<dbReference type="PANTHER" id="PTHR27009">
    <property type="entry name" value="RUST RESISTANCE KINASE LR10-RELATED"/>
    <property type="match status" value="1"/>
</dbReference>
<dbReference type="InterPro" id="IPR011009">
    <property type="entry name" value="Kinase-like_dom_sf"/>
</dbReference>
<protein>
    <recommendedName>
        <fullName evidence="14">Protein kinase domain-containing protein</fullName>
    </recommendedName>
</protein>
<gene>
    <name evidence="15" type="ORF">OSB04_007278</name>
</gene>
<comment type="subcellular location">
    <subcellularLocation>
        <location evidence="1">Membrane</location>
        <topology evidence="1">Single-pass type I membrane protein</topology>
    </subcellularLocation>
</comment>
<feature type="chain" id="PRO_5041243640" description="Protein kinase domain-containing protein" evidence="13">
    <location>
        <begin position="21"/>
        <end position="624"/>
    </location>
</feature>
<dbReference type="Pfam" id="PF07714">
    <property type="entry name" value="PK_Tyr_Ser-Thr"/>
    <property type="match status" value="1"/>
</dbReference>
<dbReference type="FunFam" id="3.30.200.20:FF:000178">
    <property type="entry name" value="serine/threonine-protein kinase PBS1-like"/>
    <property type="match status" value="1"/>
</dbReference>
<dbReference type="GO" id="GO:0005524">
    <property type="term" value="F:ATP binding"/>
    <property type="evidence" value="ECO:0007669"/>
    <property type="project" value="UniProtKB-UniRule"/>
</dbReference>
<dbReference type="AlphaFoldDB" id="A0AA38U446"/>
<feature type="binding site" evidence="12">
    <location>
        <position position="332"/>
    </location>
    <ligand>
        <name>ATP</name>
        <dbReference type="ChEBI" id="CHEBI:30616"/>
    </ligand>
</feature>
<evidence type="ECO:0000256" key="1">
    <source>
        <dbReference type="ARBA" id="ARBA00004479"/>
    </source>
</evidence>
<dbReference type="PROSITE" id="PS00108">
    <property type="entry name" value="PROTEIN_KINASE_ST"/>
    <property type="match status" value="1"/>
</dbReference>
<dbReference type="SUPFAM" id="SSF56112">
    <property type="entry name" value="Protein kinase-like (PK-like)"/>
    <property type="match status" value="1"/>
</dbReference>
<keyword evidence="7" id="KW-0418">Kinase</keyword>
<evidence type="ECO:0000256" key="10">
    <source>
        <dbReference type="ARBA" id="ARBA00023136"/>
    </source>
</evidence>
<evidence type="ECO:0000259" key="14">
    <source>
        <dbReference type="PROSITE" id="PS50011"/>
    </source>
</evidence>
<accession>A0AA38U446</accession>
<evidence type="ECO:0000256" key="9">
    <source>
        <dbReference type="ARBA" id="ARBA00022989"/>
    </source>
</evidence>
<keyword evidence="11" id="KW-0325">Glycoprotein</keyword>
<dbReference type="InterPro" id="IPR008271">
    <property type="entry name" value="Ser/Thr_kinase_AS"/>
</dbReference>
<feature type="domain" description="Protein kinase" evidence="14">
    <location>
        <begin position="304"/>
        <end position="580"/>
    </location>
</feature>
<comment type="caution">
    <text evidence="15">The sequence shown here is derived from an EMBL/GenBank/DDBJ whole genome shotgun (WGS) entry which is preliminary data.</text>
</comment>
<evidence type="ECO:0000256" key="3">
    <source>
        <dbReference type="ARBA" id="ARBA00022679"/>
    </source>
</evidence>
<dbReference type="InterPro" id="IPR000719">
    <property type="entry name" value="Prot_kinase_dom"/>
</dbReference>
<keyword evidence="3" id="KW-0808">Transferase</keyword>
<evidence type="ECO:0000256" key="4">
    <source>
        <dbReference type="ARBA" id="ARBA00022692"/>
    </source>
</evidence>
<organism evidence="15 16">
    <name type="scientific">Centaurea solstitialis</name>
    <name type="common">yellow star-thistle</name>
    <dbReference type="NCBI Taxonomy" id="347529"/>
    <lineage>
        <taxon>Eukaryota</taxon>
        <taxon>Viridiplantae</taxon>
        <taxon>Streptophyta</taxon>
        <taxon>Embryophyta</taxon>
        <taxon>Tracheophyta</taxon>
        <taxon>Spermatophyta</taxon>
        <taxon>Magnoliopsida</taxon>
        <taxon>eudicotyledons</taxon>
        <taxon>Gunneridae</taxon>
        <taxon>Pentapetalae</taxon>
        <taxon>asterids</taxon>
        <taxon>campanulids</taxon>
        <taxon>Asterales</taxon>
        <taxon>Asteraceae</taxon>
        <taxon>Carduoideae</taxon>
        <taxon>Cardueae</taxon>
        <taxon>Centaureinae</taxon>
        <taxon>Centaurea</taxon>
    </lineage>
</organism>
<keyword evidence="2" id="KW-0723">Serine/threonine-protein kinase</keyword>
<reference evidence="15" key="1">
    <citation type="submission" date="2023-03" db="EMBL/GenBank/DDBJ databases">
        <title>Chromosome-scale reference genome and RAD-based genetic map of yellow starthistle (Centaurea solstitialis) reveal putative structural variation and QTLs associated with invader traits.</title>
        <authorList>
            <person name="Reatini B."/>
            <person name="Cang F.A."/>
            <person name="Jiang Q."/>
            <person name="Mckibben M.T.W."/>
            <person name="Barker M.S."/>
            <person name="Rieseberg L.H."/>
            <person name="Dlugosch K.M."/>
        </authorList>
    </citation>
    <scope>NUCLEOTIDE SEQUENCE</scope>
    <source>
        <strain evidence="15">CAN-66</strain>
        <tissue evidence="15">Leaf</tissue>
    </source>
</reference>
<evidence type="ECO:0000256" key="5">
    <source>
        <dbReference type="ARBA" id="ARBA00022729"/>
    </source>
</evidence>
<keyword evidence="10" id="KW-0472">Membrane</keyword>
<name>A0AA38U446_9ASTR</name>
<keyword evidence="4" id="KW-0812">Transmembrane</keyword>
<dbReference type="SMART" id="SM00220">
    <property type="entry name" value="S_TKc"/>
    <property type="match status" value="1"/>
</dbReference>
<proteinExistence type="predicted"/>
<evidence type="ECO:0000313" key="15">
    <source>
        <dbReference type="EMBL" id="KAJ9562118.1"/>
    </source>
</evidence>
<dbReference type="InterPro" id="IPR001245">
    <property type="entry name" value="Ser-Thr/Tyr_kinase_cat_dom"/>
</dbReference>
<keyword evidence="5 13" id="KW-0732">Signal</keyword>
<feature type="signal peptide" evidence="13">
    <location>
        <begin position="1"/>
        <end position="20"/>
    </location>
</feature>
<keyword evidence="8 12" id="KW-0067">ATP-binding</keyword>
<keyword evidence="16" id="KW-1185">Reference proteome</keyword>
<evidence type="ECO:0000256" key="11">
    <source>
        <dbReference type="ARBA" id="ARBA00023180"/>
    </source>
</evidence>
<evidence type="ECO:0000256" key="7">
    <source>
        <dbReference type="ARBA" id="ARBA00022777"/>
    </source>
</evidence>
<dbReference type="PROSITE" id="PS50011">
    <property type="entry name" value="PROTEIN_KINASE_DOM"/>
    <property type="match status" value="1"/>
</dbReference>
<evidence type="ECO:0000256" key="13">
    <source>
        <dbReference type="SAM" id="SignalP"/>
    </source>
</evidence>
<dbReference type="FunFam" id="1.10.510.10:FF:000590">
    <property type="entry name" value="PR5-like receptor kinase"/>
    <property type="match status" value="1"/>
</dbReference>
<dbReference type="Gene3D" id="1.10.510.10">
    <property type="entry name" value="Transferase(Phosphotransferase) domain 1"/>
    <property type="match status" value="1"/>
</dbReference>
<dbReference type="InterPro" id="IPR017441">
    <property type="entry name" value="Protein_kinase_ATP_BS"/>
</dbReference>
<evidence type="ECO:0000256" key="6">
    <source>
        <dbReference type="ARBA" id="ARBA00022741"/>
    </source>
</evidence>
<dbReference type="Proteomes" id="UP001172457">
    <property type="component" value="Chromosome 2"/>
</dbReference>
<dbReference type="InterPro" id="IPR045874">
    <property type="entry name" value="LRK10/LRL21-25-like"/>
</dbReference>
<evidence type="ECO:0000256" key="8">
    <source>
        <dbReference type="ARBA" id="ARBA00022840"/>
    </source>
</evidence>
<dbReference type="GO" id="GO:0004674">
    <property type="term" value="F:protein serine/threonine kinase activity"/>
    <property type="evidence" value="ECO:0007669"/>
    <property type="project" value="UniProtKB-KW"/>
</dbReference>
<keyword evidence="9" id="KW-1133">Transmembrane helix</keyword>
<dbReference type="Gene3D" id="3.30.200.20">
    <property type="entry name" value="Phosphorylase Kinase, domain 1"/>
    <property type="match status" value="1"/>
</dbReference>
<dbReference type="EMBL" id="JARYMX010000002">
    <property type="protein sequence ID" value="KAJ9562118.1"/>
    <property type="molecule type" value="Genomic_DNA"/>
</dbReference>
<keyword evidence="6 12" id="KW-0547">Nucleotide-binding</keyword>
<evidence type="ECO:0000256" key="2">
    <source>
        <dbReference type="ARBA" id="ARBA00022527"/>
    </source>
</evidence>
<evidence type="ECO:0000256" key="12">
    <source>
        <dbReference type="PROSITE-ProRule" id="PRU10141"/>
    </source>
</evidence>